<proteinExistence type="predicted"/>
<evidence type="ECO:0000313" key="2">
    <source>
        <dbReference type="Proteomes" id="UP000055024"/>
    </source>
</evidence>
<organism evidence="1 2">
    <name type="scientific">Trichinella zimbabwensis</name>
    <dbReference type="NCBI Taxonomy" id="268475"/>
    <lineage>
        <taxon>Eukaryota</taxon>
        <taxon>Metazoa</taxon>
        <taxon>Ecdysozoa</taxon>
        <taxon>Nematoda</taxon>
        <taxon>Enoplea</taxon>
        <taxon>Dorylaimia</taxon>
        <taxon>Trichinellida</taxon>
        <taxon>Trichinellidae</taxon>
        <taxon>Trichinella</taxon>
    </lineage>
</organism>
<protein>
    <submittedName>
        <fullName evidence="1">Uncharacterized protein</fullName>
    </submittedName>
</protein>
<sequence length="41" mass="4577">MMKKSQPPPLTHRRPSSFQCSDNLLFLIGCSQVVCIALDTN</sequence>
<gene>
    <name evidence="1" type="ORF">T11_7700</name>
</gene>
<keyword evidence="2" id="KW-1185">Reference proteome</keyword>
<accession>A0A0V1GA85</accession>
<dbReference type="AlphaFoldDB" id="A0A0V1GA85"/>
<comment type="caution">
    <text evidence="1">The sequence shown here is derived from an EMBL/GenBank/DDBJ whole genome shotgun (WGS) entry which is preliminary data.</text>
</comment>
<dbReference type="Proteomes" id="UP000055024">
    <property type="component" value="Unassembled WGS sequence"/>
</dbReference>
<evidence type="ECO:0000313" key="1">
    <source>
        <dbReference type="EMBL" id="KRY95068.1"/>
    </source>
</evidence>
<reference evidence="1 2" key="1">
    <citation type="submission" date="2015-01" db="EMBL/GenBank/DDBJ databases">
        <title>Evolution of Trichinella species and genotypes.</title>
        <authorList>
            <person name="Korhonen P.K."/>
            <person name="Edoardo P."/>
            <person name="Giuseppe L.R."/>
            <person name="Gasser R.B."/>
        </authorList>
    </citation>
    <scope>NUCLEOTIDE SEQUENCE [LARGE SCALE GENOMIC DNA]</scope>
    <source>
        <strain evidence="1">ISS1029</strain>
    </source>
</reference>
<name>A0A0V1GA85_9BILA</name>
<dbReference type="EMBL" id="JYDP01004196">
    <property type="protein sequence ID" value="KRY95068.1"/>
    <property type="molecule type" value="Genomic_DNA"/>
</dbReference>